<reference evidence="2 3" key="1">
    <citation type="submission" date="2016-06" db="EMBL/GenBank/DDBJ databases">
        <authorList>
            <person name="Kjaerup R.B."/>
            <person name="Dalgaard T.S."/>
            <person name="Juul-Madsen H.R."/>
        </authorList>
    </citation>
    <scope>NUCLEOTIDE SEQUENCE [LARGE SCALE GENOMIC DNA]</scope>
    <source>
        <strain evidence="2 3">CECT 8886</strain>
    </source>
</reference>
<dbReference type="RefSeq" id="WP_245659080.1">
    <property type="nucleotide sequence ID" value="NZ_FLOB01000004.1"/>
</dbReference>
<protein>
    <submittedName>
        <fullName evidence="2">SnoaL-like domain protein</fullName>
    </submittedName>
</protein>
<dbReference type="Pfam" id="PF12680">
    <property type="entry name" value="SnoaL_2"/>
    <property type="match status" value="1"/>
</dbReference>
<sequence>MKKTPEINQGINAKQIVLTYWQAMRSNDFFAASKYLSDDFRCEWPQSNEVIKGRDNFAKLNSHYPANDSWTFQLNSIIAEENQVVTDVTISDGTRTDRAITFHTIDIEAQLIVKQVEYWPENYSAPDWRAKWVEKLTDRV</sequence>
<dbReference type="InterPro" id="IPR037401">
    <property type="entry name" value="SnoaL-like"/>
</dbReference>
<name>A0A1A8TF51_9GAMM</name>
<feature type="domain" description="SnoaL-like" evidence="1">
    <location>
        <begin position="19"/>
        <end position="107"/>
    </location>
</feature>
<proteinExistence type="predicted"/>
<dbReference type="InterPro" id="IPR032710">
    <property type="entry name" value="NTF2-like_dom_sf"/>
</dbReference>
<dbReference type="AlphaFoldDB" id="A0A1A8TF51"/>
<dbReference type="EMBL" id="FLOB01000004">
    <property type="protein sequence ID" value="SBS31647.1"/>
    <property type="molecule type" value="Genomic_DNA"/>
</dbReference>
<evidence type="ECO:0000313" key="2">
    <source>
        <dbReference type="EMBL" id="SBS31647.1"/>
    </source>
</evidence>
<dbReference type="Gene3D" id="3.10.450.50">
    <property type="match status" value="1"/>
</dbReference>
<organism evidence="2 3">
    <name type="scientific">Marinomonas spartinae</name>
    <dbReference type="NCBI Taxonomy" id="1792290"/>
    <lineage>
        <taxon>Bacteria</taxon>
        <taxon>Pseudomonadati</taxon>
        <taxon>Pseudomonadota</taxon>
        <taxon>Gammaproteobacteria</taxon>
        <taxon>Oceanospirillales</taxon>
        <taxon>Oceanospirillaceae</taxon>
        <taxon>Marinomonas</taxon>
    </lineage>
</organism>
<accession>A0A1A8TF51</accession>
<evidence type="ECO:0000259" key="1">
    <source>
        <dbReference type="Pfam" id="PF12680"/>
    </source>
</evidence>
<dbReference type="SUPFAM" id="SSF54427">
    <property type="entry name" value="NTF2-like"/>
    <property type="match status" value="1"/>
</dbReference>
<gene>
    <name evidence="2" type="ORF">MSP8886_02193</name>
</gene>
<keyword evidence="3" id="KW-1185">Reference proteome</keyword>
<dbReference type="STRING" id="1792290.MSP8886_02193"/>
<evidence type="ECO:0000313" key="3">
    <source>
        <dbReference type="Proteomes" id="UP000092544"/>
    </source>
</evidence>
<dbReference type="Proteomes" id="UP000092544">
    <property type="component" value="Unassembled WGS sequence"/>
</dbReference>